<keyword evidence="2" id="KW-1185">Reference proteome</keyword>
<dbReference type="Proteomes" id="UP001497700">
    <property type="component" value="Unassembled WGS sequence"/>
</dbReference>
<protein>
    <submittedName>
        <fullName evidence="1">Uncharacterized protein</fullName>
    </submittedName>
</protein>
<accession>A0ACB9Z8L2</accession>
<sequence length="287" mass="32954">MDKIPQEIMFQILERVCVFGLKKVRLASRIFYPVATDLLFRRTYASIHRQDLDVLSAMASHPTIRLAVRKVIYVGVYFHYLEISVDRTYPRDEWEIDVGRQFYRACLREQEEMRKSGKDLAIISAALATMPNVRKVKFTNHWGYHSYPPFARSYNEFAAVPRGVPIRIGKGKYEYEPFDYGFKIMCEAISISSTQIEKFSTHYCRNYPSRPGKVVAKDGIVPASFVCSSRELEHCRNAFRHARKITLTIDQSGPQDDSILQSDQAARVLTAAIDLQELAFNGSTYVA</sequence>
<name>A0ACB9Z8L2_9PEZI</name>
<dbReference type="EMBL" id="MU393445">
    <property type="protein sequence ID" value="KAI4867647.1"/>
    <property type="molecule type" value="Genomic_DNA"/>
</dbReference>
<evidence type="ECO:0000313" key="2">
    <source>
        <dbReference type="Proteomes" id="UP001497700"/>
    </source>
</evidence>
<comment type="caution">
    <text evidence="1">The sequence shown here is derived from an EMBL/GenBank/DDBJ whole genome shotgun (WGS) entry which is preliminary data.</text>
</comment>
<evidence type="ECO:0000313" key="1">
    <source>
        <dbReference type="EMBL" id="KAI4867647.1"/>
    </source>
</evidence>
<proteinExistence type="predicted"/>
<organism evidence="1 2">
    <name type="scientific">Hypoxylon rubiginosum</name>
    <dbReference type="NCBI Taxonomy" id="110542"/>
    <lineage>
        <taxon>Eukaryota</taxon>
        <taxon>Fungi</taxon>
        <taxon>Dikarya</taxon>
        <taxon>Ascomycota</taxon>
        <taxon>Pezizomycotina</taxon>
        <taxon>Sordariomycetes</taxon>
        <taxon>Xylariomycetidae</taxon>
        <taxon>Xylariales</taxon>
        <taxon>Hypoxylaceae</taxon>
        <taxon>Hypoxylon</taxon>
    </lineage>
</organism>
<gene>
    <name evidence="1" type="ORF">F4820DRAFT_445881</name>
</gene>
<reference evidence="1 2" key="1">
    <citation type="journal article" date="2022" name="New Phytol.">
        <title>Ecological generalism drives hyperdiversity of secondary metabolite gene clusters in xylarialean endophytes.</title>
        <authorList>
            <person name="Franco M.E.E."/>
            <person name="Wisecaver J.H."/>
            <person name="Arnold A.E."/>
            <person name="Ju Y.M."/>
            <person name="Slot J.C."/>
            <person name="Ahrendt S."/>
            <person name="Moore L.P."/>
            <person name="Eastman K.E."/>
            <person name="Scott K."/>
            <person name="Konkel Z."/>
            <person name="Mondo S.J."/>
            <person name="Kuo A."/>
            <person name="Hayes R.D."/>
            <person name="Haridas S."/>
            <person name="Andreopoulos B."/>
            <person name="Riley R."/>
            <person name="LaButti K."/>
            <person name="Pangilinan J."/>
            <person name="Lipzen A."/>
            <person name="Amirebrahimi M."/>
            <person name="Yan J."/>
            <person name="Adam C."/>
            <person name="Keymanesh K."/>
            <person name="Ng V."/>
            <person name="Louie K."/>
            <person name="Northen T."/>
            <person name="Drula E."/>
            <person name="Henrissat B."/>
            <person name="Hsieh H.M."/>
            <person name="Youens-Clark K."/>
            <person name="Lutzoni F."/>
            <person name="Miadlikowska J."/>
            <person name="Eastwood D.C."/>
            <person name="Hamelin R.C."/>
            <person name="Grigoriev I.V."/>
            <person name="U'Ren J.M."/>
        </authorList>
    </citation>
    <scope>NUCLEOTIDE SEQUENCE [LARGE SCALE GENOMIC DNA]</scope>
    <source>
        <strain evidence="1 2">CBS 119005</strain>
    </source>
</reference>